<comment type="caution">
    <text evidence="4">The sequence shown here is derived from an EMBL/GenBank/DDBJ whole genome shotgun (WGS) entry which is preliminary data.</text>
</comment>
<dbReference type="Pfam" id="PF00294">
    <property type="entry name" value="PfkB"/>
    <property type="match status" value="1"/>
</dbReference>
<dbReference type="PANTHER" id="PTHR10584">
    <property type="entry name" value="SUGAR KINASE"/>
    <property type="match status" value="1"/>
</dbReference>
<dbReference type="Proteomes" id="UP001158045">
    <property type="component" value="Unassembled WGS sequence"/>
</dbReference>
<keyword evidence="2 4" id="KW-0418">Kinase</keyword>
<dbReference type="CDD" id="cd01941">
    <property type="entry name" value="YeiC_kinase_like"/>
    <property type="match status" value="1"/>
</dbReference>
<dbReference type="RefSeq" id="WP_281094741.1">
    <property type="nucleotide sequence ID" value="NZ_JARYZI010000007.1"/>
</dbReference>
<dbReference type="EMBL" id="JARYZI010000007">
    <property type="protein sequence ID" value="MDH8678853.1"/>
    <property type="molecule type" value="Genomic_DNA"/>
</dbReference>
<organism evidence="4 5">
    <name type="scientific">Fusibacter bizertensis</name>
    <dbReference type="NCBI Taxonomy" id="1488331"/>
    <lineage>
        <taxon>Bacteria</taxon>
        <taxon>Bacillati</taxon>
        <taxon>Bacillota</taxon>
        <taxon>Clostridia</taxon>
        <taxon>Eubacteriales</taxon>
        <taxon>Eubacteriales Family XII. Incertae Sedis</taxon>
        <taxon>Fusibacter</taxon>
    </lineage>
</organism>
<protein>
    <submittedName>
        <fullName evidence="4">Carbohydrate kinase family protein</fullName>
    </submittedName>
</protein>
<dbReference type="InterPro" id="IPR029056">
    <property type="entry name" value="Ribokinase-like"/>
</dbReference>
<proteinExistence type="predicted"/>
<evidence type="ECO:0000313" key="4">
    <source>
        <dbReference type="EMBL" id="MDH8678853.1"/>
    </source>
</evidence>
<keyword evidence="5" id="KW-1185">Reference proteome</keyword>
<feature type="domain" description="Carbohydrate kinase PfkB" evidence="3">
    <location>
        <begin position="6"/>
        <end position="294"/>
    </location>
</feature>
<sequence>MTNQPYILVLGASIVDITGFSAVKYRAFNSNPGCVKVSMGGVCRNIAETTARLNVTTRFISALGDDENGRSILEHSKTIGYDMTDSLFLKHCSTPTYMAILDEKGEMVSAIVDMWGADQMDSKFIDEKSHIIENAEYTFLDSDNPVLLEYILKKFKGITKFVLDPISAVKAETIKHLIPYFHTIKPNRFEAEAIVGYPLNSTEALVKASEDILALGVINVFISLDENGIFYANKEHRGIMMARNAKVVNVTGAGDSFVAGLGYGYMNHLTLHDTVKFAIGASLLTISHESTIHPEMCFDKVKEIIKTTEWIDSSF</sequence>
<evidence type="ECO:0000256" key="2">
    <source>
        <dbReference type="ARBA" id="ARBA00022777"/>
    </source>
</evidence>
<dbReference type="InterPro" id="IPR011611">
    <property type="entry name" value="PfkB_dom"/>
</dbReference>
<evidence type="ECO:0000313" key="5">
    <source>
        <dbReference type="Proteomes" id="UP001158045"/>
    </source>
</evidence>
<keyword evidence="1" id="KW-0808">Transferase</keyword>
<gene>
    <name evidence="4" type="ORF">QE109_11875</name>
</gene>
<dbReference type="Gene3D" id="3.40.1190.20">
    <property type="match status" value="1"/>
</dbReference>
<dbReference type="PANTHER" id="PTHR10584:SF166">
    <property type="entry name" value="RIBOKINASE"/>
    <property type="match status" value="1"/>
</dbReference>
<accession>A0ABT6NEM8</accession>
<reference evidence="4 5" key="1">
    <citation type="submission" date="2023-04" db="EMBL/GenBank/DDBJ databases">
        <title>Fusibacter bizertensis strain WBS, isolated from littoral bottom sediments of the Arctic seas - biochemical and genomic analysis.</title>
        <authorList>
            <person name="Brioukhanov A.L."/>
        </authorList>
    </citation>
    <scope>NUCLEOTIDE SEQUENCE [LARGE SCALE GENOMIC DNA]</scope>
    <source>
        <strain evidence="4 5">WBS</strain>
    </source>
</reference>
<name>A0ABT6NEM8_9FIRM</name>
<dbReference type="GO" id="GO:0016301">
    <property type="term" value="F:kinase activity"/>
    <property type="evidence" value="ECO:0007669"/>
    <property type="project" value="UniProtKB-KW"/>
</dbReference>
<evidence type="ECO:0000256" key="1">
    <source>
        <dbReference type="ARBA" id="ARBA00022679"/>
    </source>
</evidence>
<dbReference type="SUPFAM" id="SSF53613">
    <property type="entry name" value="Ribokinase-like"/>
    <property type="match status" value="1"/>
</dbReference>
<evidence type="ECO:0000259" key="3">
    <source>
        <dbReference type="Pfam" id="PF00294"/>
    </source>
</evidence>